<evidence type="ECO:0000313" key="1">
    <source>
        <dbReference type="EMBL" id="KAJ2992295.1"/>
    </source>
</evidence>
<proteinExistence type="predicted"/>
<dbReference type="EMBL" id="JANSHE010002393">
    <property type="protein sequence ID" value="KAJ2992295.1"/>
    <property type="molecule type" value="Genomic_DNA"/>
</dbReference>
<protein>
    <submittedName>
        <fullName evidence="1">Uncharacterized protein</fullName>
    </submittedName>
</protein>
<gene>
    <name evidence="1" type="ORF">NUW54_g7968</name>
</gene>
<evidence type="ECO:0000313" key="2">
    <source>
        <dbReference type="Proteomes" id="UP001144978"/>
    </source>
</evidence>
<organism evidence="1 2">
    <name type="scientific">Trametes sanguinea</name>
    <dbReference type="NCBI Taxonomy" id="158606"/>
    <lineage>
        <taxon>Eukaryota</taxon>
        <taxon>Fungi</taxon>
        <taxon>Dikarya</taxon>
        <taxon>Basidiomycota</taxon>
        <taxon>Agaricomycotina</taxon>
        <taxon>Agaricomycetes</taxon>
        <taxon>Polyporales</taxon>
        <taxon>Polyporaceae</taxon>
        <taxon>Trametes</taxon>
    </lineage>
</organism>
<sequence>MADRTGLEAPEDPTMRTSTGRVAQTESTSRLHSCVSSDVPTVYDFPILIPPQPITRSIPSLSRPVVPRTTRQTLVSGKTSENNVMLRASSTRTMPPVLLRYWTTPHFLWAVDHRISCEPKPMPYAMTLCSDVSSSSLFSLTLFIFSDASLPLFVGLQVVSYAKSPRSSFIIEWQYVSRATGWLG</sequence>
<accession>A0ACC1PGP8</accession>
<reference evidence="1" key="1">
    <citation type="submission" date="2022-08" db="EMBL/GenBank/DDBJ databases">
        <title>Genome Sequence of Pycnoporus sanguineus.</title>
        <authorList>
            <person name="Buettner E."/>
        </authorList>
    </citation>
    <scope>NUCLEOTIDE SEQUENCE</scope>
    <source>
        <strain evidence="1">CG-C14</strain>
    </source>
</reference>
<name>A0ACC1PGP8_9APHY</name>
<keyword evidence="2" id="KW-1185">Reference proteome</keyword>
<comment type="caution">
    <text evidence="1">The sequence shown here is derived from an EMBL/GenBank/DDBJ whole genome shotgun (WGS) entry which is preliminary data.</text>
</comment>
<dbReference type="Proteomes" id="UP001144978">
    <property type="component" value="Unassembled WGS sequence"/>
</dbReference>